<dbReference type="InterPro" id="IPR050364">
    <property type="entry name" value="Cytochrome_P450_fung"/>
</dbReference>
<keyword evidence="12" id="KW-1185">Reference proteome</keyword>
<dbReference type="SUPFAM" id="SSF48264">
    <property type="entry name" value="Cytochrome P450"/>
    <property type="match status" value="1"/>
</dbReference>
<comment type="caution">
    <text evidence="11">The sequence shown here is derived from an EMBL/GenBank/DDBJ whole genome shotgun (WGS) entry which is preliminary data.</text>
</comment>
<keyword evidence="5 9" id="KW-0479">Metal-binding</keyword>
<accession>A0A8H5FNI6</accession>
<evidence type="ECO:0000313" key="11">
    <source>
        <dbReference type="EMBL" id="KAF5343032.1"/>
    </source>
</evidence>
<dbReference type="EMBL" id="JAACJM010000150">
    <property type="protein sequence ID" value="KAF5343032.1"/>
    <property type="molecule type" value="Genomic_DNA"/>
</dbReference>
<dbReference type="InterPro" id="IPR036396">
    <property type="entry name" value="Cyt_P450_sf"/>
</dbReference>
<dbReference type="AlphaFoldDB" id="A0A8H5FNI6"/>
<organism evidence="11 12">
    <name type="scientific">Tetrapyrgos nigripes</name>
    <dbReference type="NCBI Taxonomy" id="182062"/>
    <lineage>
        <taxon>Eukaryota</taxon>
        <taxon>Fungi</taxon>
        <taxon>Dikarya</taxon>
        <taxon>Basidiomycota</taxon>
        <taxon>Agaricomycotina</taxon>
        <taxon>Agaricomycetes</taxon>
        <taxon>Agaricomycetidae</taxon>
        <taxon>Agaricales</taxon>
        <taxon>Marasmiineae</taxon>
        <taxon>Marasmiaceae</taxon>
        <taxon>Tetrapyrgos</taxon>
    </lineage>
</organism>
<dbReference type="PRINTS" id="PR00463">
    <property type="entry name" value="EP450I"/>
</dbReference>
<dbReference type="InterPro" id="IPR017972">
    <property type="entry name" value="Cyt_P450_CS"/>
</dbReference>
<evidence type="ECO:0000256" key="9">
    <source>
        <dbReference type="PIRSR" id="PIRSR602401-1"/>
    </source>
</evidence>
<evidence type="ECO:0000256" key="8">
    <source>
        <dbReference type="ARBA" id="ARBA00023033"/>
    </source>
</evidence>
<evidence type="ECO:0000313" key="12">
    <source>
        <dbReference type="Proteomes" id="UP000559256"/>
    </source>
</evidence>
<evidence type="ECO:0000256" key="10">
    <source>
        <dbReference type="RuleBase" id="RU000461"/>
    </source>
</evidence>
<dbReference type="Pfam" id="PF00067">
    <property type="entry name" value="p450"/>
    <property type="match status" value="1"/>
</dbReference>
<proteinExistence type="inferred from homology"/>
<evidence type="ECO:0000256" key="1">
    <source>
        <dbReference type="ARBA" id="ARBA00001971"/>
    </source>
</evidence>
<keyword evidence="8 10" id="KW-0503">Monooxygenase</keyword>
<gene>
    <name evidence="11" type="ORF">D9758_011160</name>
</gene>
<dbReference type="GO" id="GO:0004497">
    <property type="term" value="F:monooxygenase activity"/>
    <property type="evidence" value="ECO:0007669"/>
    <property type="project" value="UniProtKB-KW"/>
</dbReference>
<keyword evidence="7 9" id="KW-0408">Iron</keyword>
<evidence type="ECO:0000256" key="3">
    <source>
        <dbReference type="ARBA" id="ARBA00010617"/>
    </source>
</evidence>
<evidence type="ECO:0000256" key="6">
    <source>
        <dbReference type="ARBA" id="ARBA00023002"/>
    </source>
</evidence>
<dbReference type="PROSITE" id="PS00086">
    <property type="entry name" value="CYTOCHROME_P450"/>
    <property type="match status" value="1"/>
</dbReference>
<dbReference type="Gene3D" id="1.10.630.10">
    <property type="entry name" value="Cytochrome P450"/>
    <property type="match status" value="1"/>
</dbReference>
<dbReference type="GO" id="GO:0016705">
    <property type="term" value="F:oxidoreductase activity, acting on paired donors, with incorporation or reduction of molecular oxygen"/>
    <property type="evidence" value="ECO:0007669"/>
    <property type="project" value="InterPro"/>
</dbReference>
<dbReference type="CDD" id="cd11065">
    <property type="entry name" value="CYP64-like"/>
    <property type="match status" value="1"/>
</dbReference>
<comment type="similarity">
    <text evidence="3 10">Belongs to the cytochrome P450 family.</text>
</comment>
<dbReference type="Proteomes" id="UP000559256">
    <property type="component" value="Unassembled WGS sequence"/>
</dbReference>
<dbReference type="GO" id="GO:0020037">
    <property type="term" value="F:heme binding"/>
    <property type="evidence" value="ECO:0007669"/>
    <property type="project" value="InterPro"/>
</dbReference>
<dbReference type="OrthoDB" id="1055148at2759"/>
<dbReference type="GO" id="GO:0005506">
    <property type="term" value="F:iron ion binding"/>
    <property type="evidence" value="ECO:0007669"/>
    <property type="project" value="InterPro"/>
</dbReference>
<comment type="cofactor">
    <cofactor evidence="1 9">
        <name>heme</name>
        <dbReference type="ChEBI" id="CHEBI:30413"/>
    </cofactor>
</comment>
<dbReference type="InterPro" id="IPR001128">
    <property type="entry name" value="Cyt_P450"/>
</dbReference>
<reference evidence="11 12" key="1">
    <citation type="journal article" date="2020" name="ISME J.">
        <title>Uncovering the hidden diversity of litter-decomposition mechanisms in mushroom-forming fungi.</title>
        <authorList>
            <person name="Floudas D."/>
            <person name="Bentzer J."/>
            <person name="Ahren D."/>
            <person name="Johansson T."/>
            <person name="Persson P."/>
            <person name="Tunlid A."/>
        </authorList>
    </citation>
    <scope>NUCLEOTIDE SEQUENCE [LARGE SCALE GENOMIC DNA]</scope>
    <source>
        <strain evidence="11 12">CBS 291.85</strain>
    </source>
</reference>
<dbReference type="PRINTS" id="PR00385">
    <property type="entry name" value="P450"/>
</dbReference>
<evidence type="ECO:0000256" key="4">
    <source>
        <dbReference type="ARBA" id="ARBA00022617"/>
    </source>
</evidence>
<name>A0A8H5FNI6_9AGAR</name>
<evidence type="ECO:0000256" key="2">
    <source>
        <dbReference type="ARBA" id="ARBA00005179"/>
    </source>
</evidence>
<protein>
    <recommendedName>
        <fullName evidence="13">Cytochrome P450</fullName>
    </recommendedName>
</protein>
<evidence type="ECO:0000256" key="5">
    <source>
        <dbReference type="ARBA" id="ARBA00022723"/>
    </source>
</evidence>
<dbReference type="InterPro" id="IPR002401">
    <property type="entry name" value="Cyt_P450_E_grp-I"/>
</dbReference>
<dbReference type="PANTHER" id="PTHR46300">
    <property type="entry name" value="P450, PUTATIVE (EUROFUNG)-RELATED-RELATED"/>
    <property type="match status" value="1"/>
</dbReference>
<feature type="binding site" description="axial binding residue" evidence="9">
    <location>
        <position position="549"/>
    </location>
    <ligand>
        <name>heme</name>
        <dbReference type="ChEBI" id="CHEBI:30413"/>
    </ligand>
    <ligandPart>
        <name>Fe</name>
        <dbReference type="ChEBI" id="CHEBI:18248"/>
    </ligandPart>
</feature>
<keyword evidence="6 10" id="KW-0560">Oxidoreductase</keyword>
<evidence type="ECO:0008006" key="13">
    <source>
        <dbReference type="Google" id="ProtNLM"/>
    </source>
</evidence>
<comment type="pathway">
    <text evidence="2">Secondary metabolite biosynthesis.</text>
</comment>
<keyword evidence="4 9" id="KW-0349">Heme</keyword>
<evidence type="ECO:0000256" key="7">
    <source>
        <dbReference type="ARBA" id="ARBA00023004"/>
    </source>
</evidence>
<sequence>MNSPSVLPTCDEQVKMLYERLEGMSEAWSYAVIRPDLPTVPVVATAPQASQGLSRKSTLIHTSTSLPALPFHFNMESLLVGPWKTVALVVLVALAIRISFKPKRNLPPGPKGLPVLGNVFQLPKTQQFHRLTEWKEEFGMTFKLQSNPTFIIHVGPVFSLNLAGQTMVVLNSHKVAGDLLDRRSTIYSDRPRSGLIGVLSYDGSGSHLQSIYRFIMVGEILSRYLAIPFCGYGDLWRKMRKAAHEGLNIRASEVYQPLQEKEAAILVDNMLKDPNSWDDQLQRSAASTVLTAVYGMESIKSKDDPLVAQINDFGQRVTRAALPGAYLVEIFPVMRYLPEALAPWKKEGNEWFRKDTAMFKALLDEAHNKNAGQVKPSFVATLIERKSGQLSTTEAAWLAGQLFAAGFETTAGALTVFILAMRLYPNVMKRAQAEIDAVVGRDRLPTFEDRDHLPYIRAIVKEVLRWRPGVPLGVPRRAMKDDFYEGYFIPEGSLVMANIWAMNHDPAMFPDHDEFRPERFLDETGTVDVVPADTRNQGHFSFGFGRRICVGLNLANQALFIDIASLLWAANIEPAYDETGAEIIPSRTEFVDKGVVVVHSRPVSFKCNIVPRSEDVTAVLEVAKTKFTTIVSGVLLSYRQQEEEEE</sequence>